<proteinExistence type="predicted"/>
<accession>A0A9X1YJG1</accession>
<evidence type="ECO:0000256" key="5">
    <source>
        <dbReference type="ARBA" id="ARBA00022777"/>
    </source>
</evidence>
<comment type="catalytic activity">
    <reaction evidence="7">
        <text>L-threonyl-[protein] + ATP = O-phospho-L-threonyl-[protein] + ADP + H(+)</text>
        <dbReference type="Rhea" id="RHEA:46608"/>
        <dbReference type="Rhea" id="RHEA-COMP:11060"/>
        <dbReference type="Rhea" id="RHEA-COMP:11605"/>
        <dbReference type="ChEBI" id="CHEBI:15378"/>
        <dbReference type="ChEBI" id="CHEBI:30013"/>
        <dbReference type="ChEBI" id="CHEBI:30616"/>
        <dbReference type="ChEBI" id="CHEBI:61977"/>
        <dbReference type="ChEBI" id="CHEBI:456216"/>
        <dbReference type="EC" id="2.7.11.1"/>
    </reaction>
</comment>
<dbReference type="SMART" id="SM00220">
    <property type="entry name" value="S_TKc"/>
    <property type="match status" value="1"/>
</dbReference>
<dbReference type="EC" id="2.7.11.1" evidence="1"/>
<dbReference type="PANTHER" id="PTHR24361:SF433">
    <property type="entry name" value="PROTEIN KINASE DOMAIN-CONTAINING PROTEIN"/>
    <property type="match status" value="1"/>
</dbReference>
<keyword evidence="6" id="KW-0067">ATP-binding</keyword>
<reference evidence="11" key="1">
    <citation type="submission" date="2021-11" db="EMBL/GenBank/DDBJ databases">
        <title>BS-T2-15 a new species belonging to the Comamonadaceae family isolated from the soil of a French oak forest.</title>
        <authorList>
            <person name="Mieszkin S."/>
            <person name="Alain K."/>
        </authorList>
    </citation>
    <scope>NUCLEOTIDE SEQUENCE</scope>
    <source>
        <strain evidence="11">BS-T2-15</strain>
    </source>
</reference>
<dbReference type="Pfam" id="PF08668">
    <property type="entry name" value="HDOD"/>
    <property type="match status" value="1"/>
</dbReference>
<organism evidence="11 12">
    <name type="scientific">Scleromatobacter humisilvae</name>
    <dbReference type="NCBI Taxonomy" id="2897159"/>
    <lineage>
        <taxon>Bacteria</taxon>
        <taxon>Pseudomonadati</taxon>
        <taxon>Pseudomonadota</taxon>
        <taxon>Betaproteobacteria</taxon>
        <taxon>Burkholderiales</taxon>
        <taxon>Sphaerotilaceae</taxon>
        <taxon>Scleromatobacter</taxon>
    </lineage>
</organism>
<dbReference type="SUPFAM" id="SSF56112">
    <property type="entry name" value="Protein kinase-like (PK-like)"/>
    <property type="match status" value="1"/>
</dbReference>
<evidence type="ECO:0000256" key="2">
    <source>
        <dbReference type="ARBA" id="ARBA00022527"/>
    </source>
</evidence>
<gene>
    <name evidence="11" type="ORF">LPC04_13985</name>
</gene>
<dbReference type="PANTHER" id="PTHR24361">
    <property type="entry name" value="MITOGEN-ACTIVATED KINASE KINASE KINASE"/>
    <property type="match status" value="1"/>
</dbReference>
<keyword evidence="5" id="KW-0418">Kinase</keyword>
<dbReference type="InterPro" id="IPR013976">
    <property type="entry name" value="HDOD"/>
</dbReference>
<dbReference type="PROSITE" id="PS50011">
    <property type="entry name" value="PROTEIN_KINASE_DOM"/>
    <property type="match status" value="1"/>
</dbReference>
<dbReference type="GO" id="GO:0005737">
    <property type="term" value="C:cytoplasm"/>
    <property type="evidence" value="ECO:0007669"/>
    <property type="project" value="TreeGrafter"/>
</dbReference>
<evidence type="ECO:0000256" key="4">
    <source>
        <dbReference type="ARBA" id="ARBA00022741"/>
    </source>
</evidence>
<dbReference type="GO" id="GO:0004674">
    <property type="term" value="F:protein serine/threonine kinase activity"/>
    <property type="evidence" value="ECO:0007669"/>
    <property type="project" value="UniProtKB-KW"/>
</dbReference>
<keyword evidence="4" id="KW-0547">Nucleotide-binding</keyword>
<dbReference type="PROSITE" id="PS51833">
    <property type="entry name" value="HDOD"/>
    <property type="match status" value="1"/>
</dbReference>
<dbReference type="AlphaFoldDB" id="A0A9X1YJG1"/>
<dbReference type="EMBL" id="JAJLJH010000003">
    <property type="protein sequence ID" value="MCK9686817.1"/>
    <property type="molecule type" value="Genomic_DNA"/>
</dbReference>
<protein>
    <recommendedName>
        <fullName evidence="1">non-specific serine/threonine protein kinase</fullName>
        <ecNumber evidence="1">2.7.11.1</ecNumber>
    </recommendedName>
</protein>
<dbReference type="Proteomes" id="UP001139353">
    <property type="component" value="Unassembled WGS sequence"/>
</dbReference>
<comment type="caution">
    <text evidence="11">The sequence shown here is derived from an EMBL/GenBank/DDBJ whole genome shotgun (WGS) entry which is preliminary data.</text>
</comment>
<comment type="catalytic activity">
    <reaction evidence="8">
        <text>L-seryl-[protein] + ATP = O-phospho-L-seryl-[protein] + ADP + H(+)</text>
        <dbReference type="Rhea" id="RHEA:17989"/>
        <dbReference type="Rhea" id="RHEA-COMP:9863"/>
        <dbReference type="Rhea" id="RHEA-COMP:11604"/>
        <dbReference type="ChEBI" id="CHEBI:15378"/>
        <dbReference type="ChEBI" id="CHEBI:29999"/>
        <dbReference type="ChEBI" id="CHEBI:30616"/>
        <dbReference type="ChEBI" id="CHEBI:83421"/>
        <dbReference type="ChEBI" id="CHEBI:456216"/>
        <dbReference type="EC" id="2.7.11.1"/>
    </reaction>
</comment>
<keyword evidence="12" id="KW-1185">Reference proteome</keyword>
<evidence type="ECO:0000259" key="10">
    <source>
        <dbReference type="PROSITE" id="PS51833"/>
    </source>
</evidence>
<feature type="domain" description="HDOD" evidence="10">
    <location>
        <begin position="312"/>
        <end position="519"/>
    </location>
</feature>
<keyword evidence="2" id="KW-0723">Serine/threonine-protein kinase</keyword>
<dbReference type="GO" id="GO:0005524">
    <property type="term" value="F:ATP binding"/>
    <property type="evidence" value="ECO:0007669"/>
    <property type="project" value="UniProtKB-KW"/>
</dbReference>
<evidence type="ECO:0000313" key="11">
    <source>
        <dbReference type="EMBL" id="MCK9686817.1"/>
    </source>
</evidence>
<dbReference type="InterPro" id="IPR053235">
    <property type="entry name" value="Ser_Thr_kinase"/>
</dbReference>
<feature type="domain" description="Protein kinase" evidence="9">
    <location>
        <begin position="27"/>
        <end position="288"/>
    </location>
</feature>
<name>A0A9X1YJG1_9BURK</name>
<keyword evidence="3" id="KW-0808">Transferase</keyword>
<evidence type="ECO:0000256" key="6">
    <source>
        <dbReference type="ARBA" id="ARBA00022840"/>
    </source>
</evidence>
<evidence type="ECO:0000259" key="9">
    <source>
        <dbReference type="PROSITE" id="PS50011"/>
    </source>
</evidence>
<dbReference type="Pfam" id="PF00069">
    <property type="entry name" value="Pkinase"/>
    <property type="match status" value="1"/>
</dbReference>
<evidence type="ECO:0000256" key="7">
    <source>
        <dbReference type="ARBA" id="ARBA00047899"/>
    </source>
</evidence>
<dbReference type="Gene3D" id="3.30.200.20">
    <property type="entry name" value="Phosphorylase Kinase, domain 1"/>
    <property type="match status" value="1"/>
</dbReference>
<dbReference type="Gene3D" id="1.10.510.10">
    <property type="entry name" value="Transferase(Phosphotransferase) domain 1"/>
    <property type="match status" value="1"/>
</dbReference>
<sequence length="591" mass="64038">MVATVPSTAAAARPATPNRAVRMLGRYQLLRLLGKSAQTMLWLALDTNGDTEVMVALPRVQPPDPDALGAWLARVGRTSRLKHPKIASVLHVGEHERWPYAVYERGAFVTWGERLTSKGLPGLELTQWCVQILQGLAFAHEAGSAHRDLQPYSLLVDDNGNARLLGLEIVDAHSFSQAFTHLATDADGHQAAMDERRMQRLAAEIDVLAFGLVMHQVLAGNAPLDEADVAAVVGRLPPFGHEMVRLPWTVPHPIAEPLRAIVNRATDRQERQRYRSARTFERALDGWLQASRDQDAGPITLLLGRMRSVGLLPASPGGADRAARVALLETGHTHELSSVVLQDFALSFELIRMVNFAQSQAGNSGSGAVLAIHRAIAMVGLDGVRQAALSLRAWPGPLNDEAANALTALMLRVKRAGNMARALQPAGYDQEVVYLITALQNLGWLVVQYHFPDEAAQIRRLMAPVAAQKEGEPDEQGMSAEAASFAVLGIDIDALGSAVMHHWGLDDGVQHMVRRAPPSGPIHTPTSDVDMLRLVASCANDVLDAVALPSRQAVPAVQRVAQRYGRALDISLKDIQDALQPPSTKPDRTAE</sequence>
<evidence type="ECO:0000256" key="1">
    <source>
        <dbReference type="ARBA" id="ARBA00012513"/>
    </source>
</evidence>
<dbReference type="InterPro" id="IPR011009">
    <property type="entry name" value="Kinase-like_dom_sf"/>
</dbReference>
<evidence type="ECO:0000256" key="3">
    <source>
        <dbReference type="ARBA" id="ARBA00022679"/>
    </source>
</evidence>
<dbReference type="RefSeq" id="WP_275682858.1">
    <property type="nucleotide sequence ID" value="NZ_JAJLJH010000003.1"/>
</dbReference>
<dbReference type="InterPro" id="IPR000719">
    <property type="entry name" value="Prot_kinase_dom"/>
</dbReference>
<evidence type="ECO:0000256" key="8">
    <source>
        <dbReference type="ARBA" id="ARBA00048679"/>
    </source>
</evidence>
<dbReference type="Gene3D" id="1.10.3210.10">
    <property type="entry name" value="Hypothetical protein af1432"/>
    <property type="match status" value="1"/>
</dbReference>
<evidence type="ECO:0000313" key="12">
    <source>
        <dbReference type="Proteomes" id="UP001139353"/>
    </source>
</evidence>
<dbReference type="SUPFAM" id="SSF109604">
    <property type="entry name" value="HD-domain/PDEase-like"/>
    <property type="match status" value="1"/>
</dbReference>